<dbReference type="EMBL" id="LKEB01000039">
    <property type="protein sequence ID" value="ROW07177.1"/>
    <property type="molecule type" value="Genomic_DNA"/>
</dbReference>
<dbReference type="Proteomes" id="UP000285146">
    <property type="component" value="Unassembled WGS sequence"/>
</dbReference>
<evidence type="ECO:0000313" key="1">
    <source>
        <dbReference type="EMBL" id="ROW07177.1"/>
    </source>
</evidence>
<accession>A0A423WUZ8</accession>
<proteinExistence type="predicted"/>
<dbReference type="InParanoid" id="A0A423WUZ8"/>
<name>A0A423WUZ8_9PEZI</name>
<organism evidence="1 2">
    <name type="scientific">Cytospora leucostoma</name>
    <dbReference type="NCBI Taxonomy" id="1230097"/>
    <lineage>
        <taxon>Eukaryota</taxon>
        <taxon>Fungi</taxon>
        <taxon>Dikarya</taxon>
        <taxon>Ascomycota</taxon>
        <taxon>Pezizomycotina</taxon>
        <taxon>Sordariomycetes</taxon>
        <taxon>Sordariomycetidae</taxon>
        <taxon>Diaporthales</taxon>
        <taxon>Cytosporaceae</taxon>
        <taxon>Cytospora</taxon>
    </lineage>
</organism>
<reference evidence="1 2" key="1">
    <citation type="submission" date="2015-09" db="EMBL/GenBank/DDBJ databases">
        <title>Host preference determinants of Valsa canker pathogens revealed by comparative genomics.</title>
        <authorList>
            <person name="Yin Z."/>
            <person name="Huang L."/>
        </authorList>
    </citation>
    <scope>NUCLEOTIDE SEQUENCE [LARGE SCALE GENOMIC DNA]</scope>
    <source>
        <strain evidence="1 2">SXYLt</strain>
    </source>
</reference>
<gene>
    <name evidence="1" type="ORF">VPNG_07348</name>
</gene>
<comment type="caution">
    <text evidence="1">The sequence shown here is derived from an EMBL/GenBank/DDBJ whole genome shotgun (WGS) entry which is preliminary data.</text>
</comment>
<sequence>MRGTESGGVVLVLIEDGQTEFMSEGAGAGADVLVLKIEAERGMSYFARSDASRILSMVKYRSFTYPSSSSTLPLSLRFEWCISLDPMHPDSDRWVSD</sequence>
<keyword evidence="2" id="KW-1185">Reference proteome</keyword>
<protein>
    <submittedName>
        <fullName evidence="1">Uncharacterized protein</fullName>
    </submittedName>
</protein>
<dbReference type="AlphaFoldDB" id="A0A423WUZ8"/>
<evidence type="ECO:0000313" key="2">
    <source>
        <dbReference type="Proteomes" id="UP000285146"/>
    </source>
</evidence>